<dbReference type="InterPro" id="IPR011701">
    <property type="entry name" value="MFS"/>
</dbReference>
<keyword evidence="4 6" id="KW-0472">Membrane</keyword>
<keyword evidence="8" id="KW-1185">Reference proteome</keyword>
<dbReference type="Pfam" id="PF07690">
    <property type="entry name" value="MFS_1"/>
    <property type="match status" value="1"/>
</dbReference>
<protein>
    <submittedName>
        <fullName evidence="7">Major facilitator superfamily domain-containing protein</fullName>
    </submittedName>
</protein>
<comment type="caution">
    <text evidence="7">The sequence shown here is derived from an EMBL/GenBank/DDBJ whole genome shotgun (WGS) entry which is preliminary data.</text>
</comment>
<reference evidence="7" key="1">
    <citation type="journal article" date="2021" name="Nat. Commun.">
        <title>Genetic determinants of endophytism in the Arabidopsis root mycobiome.</title>
        <authorList>
            <person name="Mesny F."/>
            <person name="Miyauchi S."/>
            <person name="Thiergart T."/>
            <person name="Pickel B."/>
            <person name="Atanasova L."/>
            <person name="Karlsson M."/>
            <person name="Huettel B."/>
            <person name="Barry K.W."/>
            <person name="Haridas S."/>
            <person name="Chen C."/>
            <person name="Bauer D."/>
            <person name="Andreopoulos W."/>
            <person name="Pangilinan J."/>
            <person name="LaButti K."/>
            <person name="Riley R."/>
            <person name="Lipzen A."/>
            <person name="Clum A."/>
            <person name="Drula E."/>
            <person name="Henrissat B."/>
            <person name="Kohler A."/>
            <person name="Grigoriev I.V."/>
            <person name="Martin F.M."/>
            <person name="Hacquard S."/>
        </authorList>
    </citation>
    <scope>NUCLEOTIDE SEQUENCE</scope>
    <source>
        <strain evidence="7">MPI-SDFR-AT-0117</strain>
    </source>
</reference>
<feature type="transmembrane region" description="Helical" evidence="6">
    <location>
        <begin position="383"/>
        <end position="408"/>
    </location>
</feature>
<organism evidence="7 8">
    <name type="scientific">Plectosphaerella plurivora</name>
    <dbReference type="NCBI Taxonomy" id="936078"/>
    <lineage>
        <taxon>Eukaryota</taxon>
        <taxon>Fungi</taxon>
        <taxon>Dikarya</taxon>
        <taxon>Ascomycota</taxon>
        <taxon>Pezizomycotina</taxon>
        <taxon>Sordariomycetes</taxon>
        <taxon>Hypocreomycetidae</taxon>
        <taxon>Glomerellales</taxon>
        <taxon>Plectosphaerellaceae</taxon>
        <taxon>Plectosphaerella</taxon>
    </lineage>
</organism>
<evidence type="ECO:0000313" key="8">
    <source>
        <dbReference type="Proteomes" id="UP000770015"/>
    </source>
</evidence>
<proteinExistence type="predicted"/>
<gene>
    <name evidence="7" type="ORF">F5X68DRAFT_195935</name>
</gene>
<comment type="subcellular location">
    <subcellularLocation>
        <location evidence="1">Membrane</location>
        <topology evidence="1">Multi-pass membrane protein</topology>
    </subcellularLocation>
</comment>
<dbReference type="SUPFAM" id="SSF103473">
    <property type="entry name" value="MFS general substrate transporter"/>
    <property type="match status" value="1"/>
</dbReference>
<dbReference type="Gene3D" id="1.20.1250.20">
    <property type="entry name" value="MFS general substrate transporter like domains"/>
    <property type="match status" value="1"/>
</dbReference>
<feature type="transmembrane region" description="Helical" evidence="6">
    <location>
        <begin position="486"/>
        <end position="505"/>
    </location>
</feature>
<evidence type="ECO:0000256" key="3">
    <source>
        <dbReference type="ARBA" id="ARBA00022989"/>
    </source>
</evidence>
<dbReference type="Proteomes" id="UP000770015">
    <property type="component" value="Unassembled WGS sequence"/>
</dbReference>
<dbReference type="AlphaFoldDB" id="A0A9P8V0K8"/>
<dbReference type="EMBL" id="JAGSXJ010000049">
    <property type="protein sequence ID" value="KAH6661819.1"/>
    <property type="molecule type" value="Genomic_DNA"/>
</dbReference>
<name>A0A9P8V0K8_9PEZI</name>
<feature type="region of interest" description="Disordered" evidence="5">
    <location>
        <begin position="1"/>
        <end position="24"/>
    </location>
</feature>
<dbReference type="GO" id="GO:0022857">
    <property type="term" value="F:transmembrane transporter activity"/>
    <property type="evidence" value="ECO:0007669"/>
    <property type="project" value="InterPro"/>
</dbReference>
<evidence type="ECO:0000256" key="2">
    <source>
        <dbReference type="ARBA" id="ARBA00022692"/>
    </source>
</evidence>
<feature type="transmembrane region" description="Helical" evidence="6">
    <location>
        <begin position="454"/>
        <end position="474"/>
    </location>
</feature>
<feature type="transmembrane region" description="Helical" evidence="6">
    <location>
        <begin position="420"/>
        <end position="442"/>
    </location>
</feature>
<feature type="transmembrane region" description="Helical" evidence="6">
    <location>
        <begin position="67"/>
        <end position="95"/>
    </location>
</feature>
<evidence type="ECO:0000313" key="7">
    <source>
        <dbReference type="EMBL" id="KAH6661819.1"/>
    </source>
</evidence>
<keyword evidence="2 6" id="KW-0812">Transmembrane</keyword>
<keyword evidence="3 6" id="KW-1133">Transmembrane helix</keyword>
<feature type="transmembrane region" description="Helical" evidence="6">
    <location>
        <begin position="226"/>
        <end position="247"/>
    </location>
</feature>
<dbReference type="GO" id="GO:0005886">
    <property type="term" value="C:plasma membrane"/>
    <property type="evidence" value="ECO:0007669"/>
    <property type="project" value="TreeGrafter"/>
</dbReference>
<feature type="transmembrane region" description="Helical" evidence="6">
    <location>
        <begin position="517"/>
        <end position="539"/>
    </location>
</feature>
<feature type="transmembrane region" description="Helical" evidence="6">
    <location>
        <begin position="107"/>
        <end position="131"/>
    </location>
</feature>
<dbReference type="InterPro" id="IPR036259">
    <property type="entry name" value="MFS_trans_sf"/>
</dbReference>
<evidence type="ECO:0000256" key="4">
    <source>
        <dbReference type="ARBA" id="ARBA00023136"/>
    </source>
</evidence>
<evidence type="ECO:0000256" key="6">
    <source>
        <dbReference type="SAM" id="Phobius"/>
    </source>
</evidence>
<dbReference type="OrthoDB" id="268400at2759"/>
<feature type="transmembrane region" description="Helical" evidence="6">
    <location>
        <begin position="138"/>
        <end position="155"/>
    </location>
</feature>
<sequence>MATIDEKRDSAAEHIDSFKGGPDMDHQEGAHVAGNALLVNKAGEIRKIPVPSADPNDPLNFRRWEKYAVVFCCCWFSIMGLSMASGLGAILHVFFEMYIPQGYTPEDVVFLITMPTLCIGLGNFIILPLALAYGRRPVFLVSMIILLAATIAAAVQNSYDAHLAARIIQGLATGTSESLLPLMLTEVTFLHERGRIFGLYWMVQNCVSSTINLSSSYLNHDMGWRWYYWVFVITIGVGIILAFLFAFETQFTRPSASLDGQLVITDEFGVTKIVPDSEAQAYLEHMERSGMTAPGAENPASASERMSYRQRIRPWSTPHPQPVRVMLNSWKHMFQSFSSPGIIYAVLTSSIVLGCGVGMSLTYNAVLIQNYRWKQEDVGLINVGGVLGALFGMLYCTFLGDPFVLFLARRNKGVHKPEHQLITMAPPAIIGVGMLILYGFTADGTRGSTWWAPYMGWTVFQYAFTAVIITSTTFASEVAPKHPGPALVVVVGSKNIISFGVTYGLTPMIEHHGYQWAFSVLAGIMAGIFLLGIPVYIINPKWRAYVAAREEKKGVTTTD</sequence>
<dbReference type="PANTHER" id="PTHR23502:SF139">
    <property type="entry name" value="MAJOR FACILITATOR SUPERFAMILY (MFS) PROFILE DOMAIN-CONTAINING PROTEIN-RELATED"/>
    <property type="match status" value="1"/>
</dbReference>
<evidence type="ECO:0000256" key="5">
    <source>
        <dbReference type="SAM" id="MobiDB-lite"/>
    </source>
</evidence>
<feature type="transmembrane region" description="Helical" evidence="6">
    <location>
        <begin position="341"/>
        <end position="363"/>
    </location>
</feature>
<dbReference type="PANTHER" id="PTHR23502">
    <property type="entry name" value="MAJOR FACILITATOR SUPERFAMILY"/>
    <property type="match status" value="1"/>
</dbReference>
<evidence type="ECO:0000256" key="1">
    <source>
        <dbReference type="ARBA" id="ARBA00004141"/>
    </source>
</evidence>
<accession>A0A9P8V0K8</accession>